<feature type="chain" id="PRO_5041208474" description="Secreted protein" evidence="1">
    <location>
        <begin position="24"/>
        <end position="91"/>
    </location>
</feature>
<keyword evidence="1" id="KW-0732">Signal</keyword>
<sequence>MASRAILHRVVLLGGHLLRLVLHDSCNMGTIIIRSSDSLCWHCLILDLCFGKMSRRLKMGPHFSCQHFPHRSVSRAKCQCLTSNRPFLKFI</sequence>
<accession>A0AA36D9P3</accession>
<protein>
    <recommendedName>
        <fullName evidence="4">Secreted protein</fullName>
    </recommendedName>
</protein>
<dbReference type="EMBL" id="CATQJA010002664">
    <property type="protein sequence ID" value="CAJ0582269.1"/>
    <property type="molecule type" value="Genomic_DNA"/>
</dbReference>
<proteinExistence type="predicted"/>
<evidence type="ECO:0000256" key="1">
    <source>
        <dbReference type="SAM" id="SignalP"/>
    </source>
</evidence>
<evidence type="ECO:0008006" key="4">
    <source>
        <dbReference type="Google" id="ProtNLM"/>
    </source>
</evidence>
<name>A0AA36D9P3_9BILA</name>
<comment type="caution">
    <text evidence="2">The sequence shown here is derived from an EMBL/GenBank/DDBJ whole genome shotgun (WGS) entry which is preliminary data.</text>
</comment>
<keyword evidence="3" id="KW-1185">Reference proteome</keyword>
<organism evidence="2 3">
    <name type="scientific">Mesorhabditis spiculigera</name>
    <dbReference type="NCBI Taxonomy" id="96644"/>
    <lineage>
        <taxon>Eukaryota</taxon>
        <taxon>Metazoa</taxon>
        <taxon>Ecdysozoa</taxon>
        <taxon>Nematoda</taxon>
        <taxon>Chromadorea</taxon>
        <taxon>Rhabditida</taxon>
        <taxon>Rhabditina</taxon>
        <taxon>Rhabditomorpha</taxon>
        <taxon>Rhabditoidea</taxon>
        <taxon>Rhabditidae</taxon>
        <taxon>Mesorhabditinae</taxon>
        <taxon>Mesorhabditis</taxon>
    </lineage>
</organism>
<dbReference type="AlphaFoldDB" id="A0AA36D9P3"/>
<feature type="signal peptide" evidence="1">
    <location>
        <begin position="1"/>
        <end position="23"/>
    </location>
</feature>
<evidence type="ECO:0000313" key="3">
    <source>
        <dbReference type="Proteomes" id="UP001177023"/>
    </source>
</evidence>
<gene>
    <name evidence="2" type="ORF">MSPICULIGERA_LOCUS20408</name>
</gene>
<evidence type="ECO:0000313" key="2">
    <source>
        <dbReference type="EMBL" id="CAJ0582269.1"/>
    </source>
</evidence>
<reference evidence="2" key="1">
    <citation type="submission" date="2023-06" db="EMBL/GenBank/DDBJ databases">
        <authorList>
            <person name="Delattre M."/>
        </authorList>
    </citation>
    <scope>NUCLEOTIDE SEQUENCE</scope>
    <source>
        <strain evidence="2">AF72</strain>
    </source>
</reference>
<dbReference type="Proteomes" id="UP001177023">
    <property type="component" value="Unassembled WGS sequence"/>
</dbReference>
<feature type="non-terminal residue" evidence="2">
    <location>
        <position position="91"/>
    </location>
</feature>